<evidence type="ECO:0000313" key="6">
    <source>
        <dbReference type="Proteomes" id="UP001153069"/>
    </source>
</evidence>
<dbReference type="EMBL" id="CAICTM010000584">
    <property type="protein sequence ID" value="CAB9513325.1"/>
    <property type="molecule type" value="Genomic_DNA"/>
</dbReference>
<name>A0A9N8HIB8_9STRA</name>
<proteinExistence type="predicted"/>
<accession>A0A9N8HIB8</accession>
<keyword evidence="1" id="KW-0175">Coiled coil</keyword>
<dbReference type="PROSITE" id="PS50892">
    <property type="entry name" value="V_SNARE"/>
    <property type="match status" value="1"/>
</dbReference>
<feature type="transmembrane region" description="Helical" evidence="3">
    <location>
        <begin position="243"/>
        <end position="266"/>
    </location>
</feature>
<organism evidence="5 6">
    <name type="scientific">Seminavis robusta</name>
    <dbReference type="NCBI Taxonomy" id="568900"/>
    <lineage>
        <taxon>Eukaryota</taxon>
        <taxon>Sar</taxon>
        <taxon>Stramenopiles</taxon>
        <taxon>Ochrophyta</taxon>
        <taxon>Bacillariophyta</taxon>
        <taxon>Bacillariophyceae</taxon>
        <taxon>Bacillariophycidae</taxon>
        <taxon>Naviculales</taxon>
        <taxon>Naviculaceae</taxon>
        <taxon>Seminavis</taxon>
    </lineage>
</organism>
<keyword evidence="3" id="KW-1133">Transmembrane helix</keyword>
<evidence type="ECO:0000256" key="2">
    <source>
        <dbReference type="SAM" id="MobiDB-lite"/>
    </source>
</evidence>
<dbReference type="AlphaFoldDB" id="A0A9N8HIB8"/>
<reference evidence="5" key="1">
    <citation type="submission" date="2020-06" db="EMBL/GenBank/DDBJ databases">
        <authorList>
            <consortium name="Plant Systems Biology data submission"/>
        </authorList>
    </citation>
    <scope>NUCLEOTIDE SEQUENCE</scope>
    <source>
        <strain evidence="5">D6</strain>
    </source>
</reference>
<evidence type="ECO:0000259" key="4">
    <source>
        <dbReference type="PROSITE" id="PS50892"/>
    </source>
</evidence>
<feature type="transmembrane region" description="Helical" evidence="3">
    <location>
        <begin position="218"/>
        <end position="237"/>
    </location>
</feature>
<protein>
    <recommendedName>
        <fullName evidence="4">V-SNARE coiled-coil homology domain-containing protein</fullName>
    </recommendedName>
</protein>
<dbReference type="SUPFAM" id="SSF58038">
    <property type="entry name" value="SNARE fusion complex"/>
    <property type="match status" value="1"/>
</dbReference>
<dbReference type="Pfam" id="PF00957">
    <property type="entry name" value="Synaptobrevin"/>
    <property type="match status" value="1"/>
</dbReference>
<gene>
    <name evidence="5" type="ORF">SEMRO_585_G170940.1</name>
</gene>
<keyword evidence="3" id="KW-0812">Transmembrane</keyword>
<evidence type="ECO:0000256" key="1">
    <source>
        <dbReference type="PROSITE-ProRule" id="PRU00290"/>
    </source>
</evidence>
<dbReference type="CDD" id="cd15843">
    <property type="entry name" value="R-SNARE"/>
    <property type="match status" value="1"/>
</dbReference>
<comment type="caution">
    <text evidence="5">The sequence shown here is derived from an EMBL/GenBank/DDBJ whole genome shotgun (WGS) entry which is preliminary data.</text>
</comment>
<keyword evidence="6" id="KW-1185">Reference proteome</keyword>
<dbReference type="Gene3D" id="1.20.5.110">
    <property type="match status" value="1"/>
</dbReference>
<feature type="region of interest" description="Disordered" evidence="2">
    <location>
        <begin position="277"/>
        <end position="299"/>
    </location>
</feature>
<dbReference type="Proteomes" id="UP001153069">
    <property type="component" value="Unassembled WGS sequence"/>
</dbReference>
<sequence length="299" mass="32480">MDDSRPLLPFVAIATLDEKKKFVLEASFCTQLDDKAHLNFVTSHLSDVEEESFMTYYEDASLGNWFIKGLKGGIYIVCTTPDYPKFIAIEALDEHFETAKGHVKSKWRLEKRKQNLQACCQGLAQKWGTMEAGSAAYILMTEVDNDTRIKYSEKVDALMAEVARVKDQMHENMQNQLSNMEDADRLHQKSQEALEEAAVFKKKASSVKGKMRGKNNRLLAIGTGGSAAVGLTLGLLVGGPIGAAILTPVFAVGFLGASGAMSDWGLSQKFVVLKNKSGGGGNNNNSSGTSAASTSRVEI</sequence>
<feature type="compositionally biased region" description="Low complexity" evidence="2">
    <location>
        <begin position="283"/>
        <end position="299"/>
    </location>
</feature>
<evidence type="ECO:0000313" key="5">
    <source>
        <dbReference type="EMBL" id="CAB9513325.1"/>
    </source>
</evidence>
<evidence type="ECO:0000256" key="3">
    <source>
        <dbReference type="SAM" id="Phobius"/>
    </source>
</evidence>
<dbReference type="InterPro" id="IPR042855">
    <property type="entry name" value="V_SNARE_CC"/>
</dbReference>
<feature type="domain" description="V-SNARE coiled-coil homology" evidence="4">
    <location>
        <begin position="154"/>
        <end position="214"/>
    </location>
</feature>
<keyword evidence="3" id="KW-0472">Membrane</keyword>